<evidence type="ECO:0000259" key="3">
    <source>
        <dbReference type="PROSITE" id="PS50235"/>
    </source>
</evidence>
<name>A0A1Y1W0U2_9FUNG</name>
<dbReference type="PANTHER" id="PTHR24006">
    <property type="entry name" value="UBIQUITIN CARBOXYL-TERMINAL HYDROLASE"/>
    <property type="match status" value="1"/>
</dbReference>
<dbReference type="PROSITE" id="PS50144">
    <property type="entry name" value="MATH"/>
    <property type="match status" value="1"/>
</dbReference>
<dbReference type="GO" id="GO:0005634">
    <property type="term" value="C:nucleus"/>
    <property type="evidence" value="ECO:0007669"/>
    <property type="project" value="TreeGrafter"/>
</dbReference>
<protein>
    <submittedName>
        <fullName evidence="4">Cysteine proteinase</fullName>
    </submittedName>
</protein>
<dbReference type="EMBL" id="MCFD01000014">
    <property type="protein sequence ID" value="ORX66925.1"/>
    <property type="molecule type" value="Genomic_DNA"/>
</dbReference>
<comment type="caution">
    <text evidence="4">The sequence shown here is derived from an EMBL/GenBank/DDBJ whole genome shotgun (WGS) entry which is preliminary data.</text>
</comment>
<dbReference type="AlphaFoldDB" id="A0A1Y1W0U2"/>
<dbReference type="InterPro" id="IPR028889">
    <property type="entry name" value="USP"/>
</dbReference>
<evidence type="ECO:0000259" key="2">
    <source>
        <dbReference type="PROSITE" id="PS50144"/>
    </source>
</evidence>
<accession>A0A1Y1W0U2</accession>
<gene>
    <name evidence="4" type="ORF">DL89DRAFT_269949</name>
</gene>
<dbReference type="InterPro" id="IPR002083">
    <property type="entry name" value="MATH/TRAF_dom"/>
</dbReference>
<dbReference type="GO" id="GO:0016579">
    <property type="term" value="P:protein deubiquitination"/>
    <property type="evidence" value="ECO:0007669"/>
    <property type="project" value="InterPro"/>
</dbReference>
<dbReference type="SUPFAM" id="SSF49599">
    <property type="entry name" value="TRAF domain-like"/>
    <property type="match status" value="1"/>
</dbReference>
<dbReference type="STRING" id="61395.A0A1Y1W0U2"/>
<feature type="domain" description="MATH" evidence="2">
    <location>
        <begin position="72"/>
        <end position="201"/>
    </location>
</feature>
<feature type="domain" description="USP" evidence="3">
    <location>
        <begin position="220"/>
        <end position="535"/>
    </location>
</feature>
<dbReference type="InterPro" id="IPR038765">
    <property type="entry name" value="Papain-like_cys_pep_sf"/>
</dbReference>
<dbReference type="Proteomes" id="UP000193922">
    <property type="component" value="Unassembled WGS sequence"/>
</dbReference>
<evidence type="ECO:0000313" key="5">
    <source>
        <dbReference type="Proteomes" id="UP000193922"/>
    </source>
</evidence>
<dbReference type="GO" id="GO:0004843">
    <property type="term" value="F:cysteine-type deubiquitinase activity"/>
    <property type="evidence" value="ECO:0007669"/>
    <property type="project" value="InterPro"/>
</dbReference>
<feature type="compositionally biased region" description="Low complexity" evidence="1">
    <location>
        <begin position="1"/>
        <end position="13"/>
    </location>
</feature>
<dbReference type="InterPro" id="IPR001394">
    <property type="entry name" value="Peptidase_C19_UCH"/>
</dbReference>
<dbReference type="Gene3D" id="3.90.70.10">
    <property type="entry name" value="Cysteine proteinases"/>
    <property type="match status" value="1"/>
</dbReference>
<keyword evidence="5" id="KW-1185">Reference proteome</keyword>
<dbReference type="GeneID" id="63805144"/>
<dbReference type="SUPFAM" id="SSF54001">
    <property type="entry name" value="Cysteine proteinases"/>
    <property type="match status" value="1"/>
</dbReference>
<dbReference type="PROSITE" id="PS50235">
    <property type="entry name" value="USP_3"/>
    <property type="match status" value="1"/>
</dbReference>
<dbReference type="OrthoDB" id="2602938at2759"/>
<proteinExistence type="predicted"/>
<sequence>MPSSSKEPSAEPSLMPREPASRESGRKKRRILVRPNRSMPKQSAFQRITAAEDLGCLEKYVPLYNNYHDVGSAVYHWEIDSWSELVQGSLSPKFSVAGSTFQILAYPSGTTLPRHVALYIQYSQTDTAPHDGYACAYFALLISNPADPTVGIKSAFQHRFSTHHEAFGADDFGRTSKMTVIQPGFHREVVLENCVRISAYIRVINDETGTLWDPQFPAALGLSRLLLFPYLNGLLQMFYHLRVLRQAILQVPISGECYRPVLDSIHCLFSTFDEQEAAANPMDVVDALTRRSITSLPATEIQEFCTLLRNELIRSLRNTFSAGAIATLFQGRIRTTITNTMKHASRSHSEDIHDLMLDIRNHSCLHDSLAAFCHPAPLSFQKRSDNQDVQQPAGMQRTCFERLPLVLHLHLNRFERERDDGCVVVQPDPFEFPLSIDMNPFICEPKQPVVPSVYVLTGVHFCHQNTDGELTYSCFLYRGNNCGWVQCIDGVVSPVNGCEVLDLGTRVGPITILRNRVKRITNPAEQVYMLVYIRKDVREHIVAGDDFMDLSPDD</sequence>
<dbReference type="Gene3D" id="2.60.210.10">
    <property type="entry name" value="Apoptosis, Tumor Necrosis Factor Receptor Associated Protein 2, Chain A"/>
    <property type="match status" value="1"/>
</dbReference>
<dbReference type="RefSeq" id="XP_040740884.1">
    <property type="nucleotide sequence ID" value="XM_040888496.1"/>
</dbReference>
<dbReference type="Pfam" id="PF00443">
    <property type="entry name" value="UCH"/>
    <property type="match status" value="1"/>
</dbReference>
<reference evidence="4 5" key="1">
    <citation type="submission" date="2016-07" db="EMBL/GenBank/DDBJ databases">
        <title>Pervasive Adenine N6-methylation of Active Genes in Fungi.</title>
        <authorList>
            <consortium name="DOE Joint Genome Institute"/>
            <person name="Mondo S.J."/>
            <person name="Dannebaum R.O."/>
            <person name="Kuo R.C."/>
            <person name="Labutti K."/>
            <person name="Haridas S."/>
            <person name="Kuo A."/>
            <person name="Salamov A."/>
            <person name="Ahrendt S.R."/>
            <person name="Lipzen A."/>
            <person name="Sullivan W."/>
            <person name="Andreopoulos W.B."/>
            <person name="Clum A."/>
            <person name="Lindquist E."/>
            <person name="Daum C."/>
            <person name="Ramamoorthy G.K."/>
            <person name="Gryganskyi A."/>
            <person name="Culley D."/>
            <person name="Magnuson J.K."/>
            <person name="James T.Y."/>
            <person name="O'Malley M.A."/>
            <person name="Stajich J.E."/>
            <person name="Spatafora J.W."/>
            <person name="Visel A."/>
            <person name="Grigoriev I.V."/>
        </authorList>
    </citation>
    <scope>NUCLEOTIDE SEQUENCE [LARGE SCALE GENOMIC DNA]</scope>
    <source>
        <strain evidence="4 5">ATCC 12442</strain>
    </source>
</reference>
<organism evidence="4 5">
    <name type="scientific">Linderina pennispora</name>
    <dbReference type="NCBI Taxonomy" id="61395"/>
    <lineage>
        <taxon>Eukaryota</taxon>
        <taxon>Fungi</taxon>
        <taxon>Fungi incertae sedis</taxon>
        <taxon>Zoopagomycota</taxon>
        <taxon>Kickxellomycotina</taxon>
        <taxon>Kickxellomycetes</taxon>
        <taxon>Kickxellales</taxon>
        <taxon>Kickxellaceae</taxon>
        <taxon>Linderina</taxon>
    </lineage>
</organism>
<evidence type="ECO:0000256" key="1">
    <source>
        <dbReference type="SAM" id="MobiDB-lite"/>
    </source>
</evidence>
<dbReference type="GO" id="GO:0005829">
    <property type="term" value="C:cytosol"/>
    <property type="evidence" value="ECO:0007669"/>
    <property type="project" value="TreeGrafter"/>
</dbReference>
<dbReference type="InterPro" id="IPR008974">
    <property type="entry name" value="TRAF-like"/>
</dbReference>
<dbReference type="InterPro" id="IPR050164">
    <property type="entry name" value="Peptidase_C19"/>
</dbReference>
<evidence type="ECO:0000313" key="4">
    <source>
        <dbReference type="EMBL" id="ORX66925.1"/>
    </source>
</evidence>
<feature type="region of interest" description="Disordered" evidence="1">
    <location>
        <begin position="1"/>
        <end position="29"/>
    </location>
</feature>